<dbReference type="OrthoDB" id="9870632at2"/>
<sequence>MGAKQTDADSALMIAGMVTDAHGKVERYITSLNRLPADGLPADFAAAVLLVNNATEIILGRYGAAAARTLLDAGVDRLNTLTLQK</sequence>
<proteinExistence type="predicted"/>
<gene>
    <name evidence="1" type="ORF">GLUCOINTEAF2_0200008</name>
</gene>
<dbReference type="EMBL" id="JUFX02000001">
    <property type="protein sequence ID" value="KPH88879.1"/>
    <property type="molecule type" value="Genomic_DNA"/>
</dbReference>
<reference evidence="1 2" key="1">
    <citation type="submission" date="2015-07" db="EMBL/GenBank/DDBJ databases">
        <title>Draft Genome Sequence of Komagataeibacter intermedius Strain AF2, Isolated from Kombucha Tea.</title>
        <authorList>
            <person name="Santos R.A."/>
            <person name="Berretta A.A."/>
            <person name="Barud H.S."/>
            <person name="Ribeiro S.J."/>
            <person name="Gonzalez-Garcia L.N."/>
            <person name="Zucchi T.D."/>
            <person name="Goldman G.H."/>
            <person name="Riano-Pachon D.M."/>
        </authorList>
    </citation>
    <scope>NUCLEOTIDE SEQUENCE [LARGE SCALE GENOMIC DNA]</scope>
    <source>
        <strain evidence="1 2">AF2</strain>
    </source>
</reference>
<dbReference type="Proteomes" id="UP000031553">
    <property type="component" value="Unassembled WGS sequence"/>
</dbReference>
<dbReference type="AlphaFoldDB" id="A0A0N1FE71"/>
<dbReference type="RefSeq" id="WP_039734578.1">
    <property type="nucleotide sequence ID" value="NZ_JUFX02000001.1"/>
</dbReference>
<comment type="caution">
    <text evidence="1">The sequence shown here is derived from an EMBL/GenBank/DDBJ whole genome shotgun (WGS) entry which is preliminary data.</text>
</comment>
<evidence type="ECO:0000313" key="1">
    <source>
        <dbReference type="EMBL" id="KPH88879.1"/>
    </source>
</evidence>
<protein>
    <submittedName>
        <fullName evidence="1">Uncharacterized protein</fullName>
    </submittedName>
</protein>
<evidence type="ECO:0000313" key="2">
    <source>
        <dbReference type="Proteomes" id="UP000031553"/>
    </source>
</evidence>
<name>A0A0N1FE71_9PROT</name>
<accession>A0A0N1FE71</accession>
<organism evidence="1 2">
    <name type="scientific">Komagataeibacter intermedius AF2</name>
    <dbReference type="NCBI Taxonomy" id="1458464"/>
    <lineage>
        <taxon>Bacteria</taxon>
        <taxon>Pseudomonadati</taxon>
        <taxon>Pseudomonadota</taxon>
        <taxon>Alphaproteobacteria</taxon>
        <taxon>Acetobacterales</taxon>
        <taxon>Acetobacteraceae</taxon>
        <taxon>Komagataeibacter</taxon>
    </lineage>
</organism>